<evidence type="ECO:0000313" key="3">
    <source>
        <dbReference type="Proteomes" id="UP000199220"/>
    </source>
</evidence>
<dbReference type="EMBL" id="FNTX01000001">
    <property type="protein sequence ID" value="SED90261.1"/>
    <property type="molecule type" value="Genomic_DNA"/>
</dbReference>
<proteinExistence type="predicted"/>
<sequence length="85" mass="8924">MHRGVRERVAGPDAGAVRRVKAGVGAALGATDRPGVAMSVRAARVPIGPGGPPRVPGATSVVPSRAVSRGRRRMIDHRIRLWTTQ</sequence>
<evidence type="ECO:0000256" key="1">
    <source>
        <dbReference type="SAM" id="MobiDB-lite"/>
    </source>
</evidence>
<dbReference type="STRING" id="648782.SAMN04488554_1015"/>
<dbReference type="AlphaFoldDB" id="A0A1H5EGK4"/>
<gene>
    <name evidence="2" type="ORF">SAMN04488554_1015</name>
</gene>
<reference evidence="3" key="1">
    <citation type="submission" date="2016-10" db="EMBL/GenBank/DDBJ databases">
        <authorList>
            <person name="Varghese N."/>
            <person name="Submissions S."/>
        </authorList>
    </citation>
    <scope>NUCLEOTIDE SEQUENCE [LARGE SCALE GENOMIC DNA]</scope>
    <source>
        <strain evidence="3">DSM 21368</strain>
    </source>
</reference>
<name>A0A1H5EGK4_9MICO</name>
<dbReference type="Proteomes" id="UP000199220">
    <property type="component" value="Unassembled WGS sequence"/>
</dbReference>
<organism evidence="2 3">
    <name type="scientific">Ruania alba</name>
    <dbReference type="NCBI Taxonomy" id="648782"/>
    <lineage>
        <taxon>Bacteria</taxon>
        <taxon>Bacillati</taxon>
        <taxon>Actinomycetota</taxon>
        <taxon>Actinomycetes</taxon>
        <taxon>Micrococcales</taxon>
        <taxon>Ruaniaceae</taxon>
        <taxon>Ruania</taxon>
    </lineage>
</organism>
<keyword evidence="3" id="KW-1185">Reference proteome</keyword>
<feature type="region of interest" description="Disordered" evidence="1">
    <location>
        <begin position="47"/>
        <end position="69"/>
    </location>
</feature>
<evidence type="ECO:0000313" key="2">
    <source>
        <dbReference type="EMBL" id="SED90261.1"/>
    </source>
</evidence>
<accession>A0A1H5EGK4</accession>
<protein>
    <submittedName>
        <fullName evidence="2">Uncharacterized protein</fullName>
    </submittedName>
</protein>